<evidence type="ECO:0000256" key="6">
    <source>
        <dbReference type="ARBA" id="ARBA00022989"/>
    </source>
</evidence>
<evidence type="ECO:0000256" key="1">
    <source>
        <dbReference type="ARBA" id="ARBA00004651"/>
    </source>
</evidence>
<dbReference type="GO" id="GO:0005886">
    <property type="term" value="C:plasma membrane"/>
    <property type="evidence" value="ECO:0007669"/>
    <property type="project" value="UniProtKB-SubCell"/>
</dbReference>
<name>A0A3N0AR19_9ACTN</name>
<keyword evidence="7 9" id="KW-0472">Membrane</keyword>
<feature type="compositionally biased region" description="Low complexity" evidence="8">
    <location>
        <begin position="265"/>
        <end position="283"/>
    </location>
</feature>
<comment type="similarity">
    <text evidence="2">Belongs to the AzlC family.</text>
</comment>
<dbReference type="EMBL" id="QIBX01000031">
    <property type="protein sequence ID" value="RNL37331.1"/>
    <property type="molecule type" value="Genomic_DNA"/>
</dbReference>
<keyword evidence="4" id="KW-1003">Cell membrane</keyword>
<evidence type="ECO:0000256" key="5">
    <source>
        <dbReference type="ARBA" id="ARBA00022692"/>
    </source>
</evidence>
<dbReference type="AlphaFoldDB" id="A0A3N0AR19"/>
<dbReference type="GO" id="GO:1903785">
    <property type="term" value="P:L-valine transmembrane transport"/>
    <property type="evidence" value="ECO:0007669"/>
    <property type="project" value="TreeGrafter"/>
</dbReference>
<comment type="caution">
    <text evidence="10">The sequence shown here is derived from an EMBL/GenBank/DDBJ whole genome shotgun (WGS) entry which is preliminary data.</text>
</comment>
<evidence type="ECO:0000256" key="9">
    <source>
        <dbReference type="SAM" id="Phobius"/>
    </source>
</evidence>
<dbReference type="PANTHER" id="PTHR34979">
    <property type="entry name" value="INNER MEMBRANE PROTEIN YGAZ"/>
    <property type="match status" value="1"/>
</dbReference>
<proteinExistence type="inferred from homology"/>
<evidence type="ECO:0000256" key="4">
    <source>
        <dbReference type="ARBA" id="ARBA00022475"/>
    </source>
</evidence>
<organism evidence="10 11">
    <name type="scientific">Slackia equolifaciens</name>
    <dbReference type="NCBI Taxonomy" id="498718"/>
    <lineage>
        <taxon>Bacteria</taxon>
        <taxon>Bacillati</taxon>
        <taxon>Actinomycetota</taxon>
        <taxon>Coriobacteriia</taxon>
        <taxon>Eggerthellales</taxon>
        <taxon>Eggerthellaceae</taxon>
        <taxon>Slackia</taxon>
    </lineage>
</organism>
<dbReference type="RefSeq" id="WP_123209786.1">
    <property type="nucleotide sequence ID" value="NZ_JBHTHO010000047.1"/>
</dbReference>
<dbReference type="InterPro" id="IPR011606">
    <property type="entry name" value="Brnchd-chn_aa_trnsp_permease"/>
</dbReference>
<comment type="subcellular location">
    <subcellularLocation>
        <location evidence="1">Cell membrane</location>
        <topology evidence="1">Multi-pass membrane protein</topology>
    </subcellularLocation>
</comment>
<keyword evidence="5 9" id="KW-0812">Transmembrane</keyword>
<dbReference type="Proteomes" id="UP000269591">
    <property type="component" value="Unassembled WGS sequence"/>
</dbReference>
<dbReference type="OrthoDB" id="3177005at2"/>
<evidence type="ECO:0000256" key="8">
    <source>
        <dbReference type="SAM" id="MobiDB-lite"/>
    </source>
</evidence>
<keyword evidence="6 9" id="KW-1133">Transmembrane helix</keyword>
<evidence type="ECO:0000256" key="7">
    <source>
        <dbReference type="ARBA" id="ARBA00023136"/>
    </source>
</evidence>
<dbReference type="Pfam" id="PF03591">
    <property type="entry name" value="AzlC"/>
    <property type="match status" value="1"/>
</dbReference>
<evidence type="ECO:0000313" key="10">
    <source>
        <dbReference type="EMBL" id="RNL37331.1"/>
    </source>
</evidence>
<protein>
    <submittedName>
        <fullName evidence="10">Branched-chain amino acid ABC transporter permease</fullName>
    </submittedName>
</protein>
<keyword evidence="3" id="KW-0813">Transport</keyword>
<reference evidence="11" key="1">
    <citation type="submission" date="2018-05" db="EMBL/GenBank/DDBJ databases">
        <title>Genome Sequencing of selected type strains of the family Eggerthellaceae.</title>
        <authorList>
            <person name="Danylec N."/>
            <person name="Stoll D.A."/>
            <person name="Doetsch A."/>
            <person name="Huch M."/>
        </authorList>
    </citation>
    <scope>NUCLEOTIDE SEQUENCE [LARGE SCALE GENOMIC DNA]</scope>
    <source>
        <strain evidence="11">DSM 24851</strain>
    </source>
</reference>
<feature type="transmembrane region" description="Helical" evidence="9">
    <location>
        <begin position="21"/>
        <end position="43"/>
    </location>
</feature>
<feature type="transmembrane region" description="Helical" evidence="9">
    <location>
        <begin position="157"/>
        <end position="185"/>
    </location>
</feature>
<accession>A0A3N0AR19</accession>
<evidence type="ECO:0000256" key="3">
    <source>
        <dbReference type="ARBA" id="ARBA00022448"/>
    </source>
</evidence>
<feature type="compositionally biased region" description="Polar residues" evidence="8">
    <location>
        <begin position="247"/>
        <end position="257"/>
    </location>
</feature>
<keyword evidence="11" id="KW-1185">Reference proteome</keyword>
<evidence type="ECO:0000256" key="2">
    <source>
        <dbReference type="ARBA" id="ARBA00010735"/>
    </source>
</evidence>
<feature type="region of interest" description="Disordered" evidence="8">
    <location>
        <begin position="242"/>
        <end position="292"/>
    </location>
</feature>
<sequence length="292" mass="30209">MFDSSSPEARGLSMAQVKAVVRADAAVAIGYVIVGIPFGMIGASLGFEPLQVFMLSFFFLSGAGQAMMQNMLMAGFAMPTVLASVMLVSSRHILYSAAMAPYARGMRFLRRFAFAWNLTDEGFGVNMDRLSSGERWTANQIIAVNTVNQVLWGVSTFAGAVLVNFISLPAAMASFGVTCIFVCMLVGQLKGASTFLAAGAAILGVFAAKLAGLDGIAVILGAIIGVAVGFFAGEKLGHGGDGERLSNGDNPAGSSNRMNEKDDVAPSCATASASLTPSTSLCTGEEARDALA</sequence>
<gene>
    <name evidence="10" type="ORF">DMP06_11070</name>
</gene>
<feature type="transmembrane region" description="Helical" evidence="9">
    <location>
        <begin position="216"/>
        <end position="233"/>
    </location>
</feature>
<evidence type="ECO:0000313" key="11">
    <source>
        <dbReference type="Proteomes" id="UP000269591"/>
    </source>
</evidence>
<dbReference type="PANTHER" id="PTHR34979:SF1">
    <property type="entry name" value="INNER MEMBRANE PROTEIN YGAZ"/>
    <property type="match status" value="1"/>
</dbReference>